<keyword evidence="3" id="KW-1185">Reference proteome</keyword>
<proteinExistence type="predicted"/>
<evidence type="ECO:0008006" key="4">
    <source>
        <dbReference type="Google" id="ProtNLM"/>
    </source>
</evidence>
<dbReference type="EMBL" id="NIDF01000045">
    <property type="protein sequence ID" value="TYJ55161.1"/>
    <property type="molecule type" value="Genomic_DNA"/>
</dbReference>
<feature type="compositionally biased region" description="Basic and acidic residues" evidence="1">
    <location>
        <begin position="1"/>
        <end position="12"/>
    </location>
</feature>
<dbReference type="AlphaFoldDB" id="A0A5D3AY46"/>
<evidence type="ECO:0000256" key="1">
    <source>
        <dbReference type="SAM" id="MobiDB-lite"/>
    </source>
</evidence>
<name>A0A5D3AY46_9TREE</name>
<reference evidence="2 3" key="1">
    <citation type="submission" date="2017-05" db="EMBL/GenBank/DDBJ databases">
        <title>The Genome Sequence of Tsuchiyaea wingfieldii DSM 27421.</title>
        <authorList>
            <person name="Cuomo C."/>
            <person name="Passer A."/>
            <person name="Billmyre B."/>
            <person name="Heitman J."/>
        </authorList>
    </citation>
    <scope>NUCLEOTIDE SEQUENCE [LARGE SCALE GENOMIC DNA]</scope>
    <source>
        <strain evidence="2 3">DSM 27421</strain>
    </source>
</reference>
<comment type="caution">
    <text evidence="2">The sequence shown here is derived from an EMBL/GenBank/DDBJ whole genome shotgun (WGS) entry which is preliminary data.</text>
</comment>
<protein>
    <recommendedName>
        <fullName evidence="4">BTB domain-containing protein</fullName>
    </recommendedName>
</protein>
<gene>
    <name evidence="2" type="ORF">B9479_004199</name>
</gene>
<sequence>MDDTDYKQDHQQPKSSRKWNDPTVDEALKVVSSDGMTFYVPAYLLKAHSVALREMIKDLSPASSSLTNDSTPASADPSQTIAFTDDTIETSSVITFFLHTISGNRLITSIAGSPTTEYFPMTYHHTMLFAKKWNCPQAMRALELLLYCVTSMGQHNSYFKPLDVFVIAAKHDLPHIAAKVIEVYKSSTGCLERPSGARWGLLPSDADFDLHSIPKEAWEEIPPKYTKALGLLSCADEPTAPTANGNMEKRGAEQLSSC</sequence>
<evidence type="ECO:0000313" key="3">
    <source>
        <dbReference type="Proteomes" id="UP000322245"/>
    </source>
</evidence>
<accession>A0A5D3AY46</accession>
<evidence type="ECO:0000313" key="2">
    <source>
        <dbReference type="EMBL" id="TYJ55161.1"/>
    </source>
</evidence>
<feature type="region of interest" description="Disordered" evidence="1">
    <location>
        <begin position="1"/>
        <end position="21"/>
    </location>
</feature>
<dbReference type="Proteomes" id="UP000322245">
    <property type="component" value="Unassembled WGS sequence"/>
</dbReference>
<organism evidence="2 3">
    <name type="scientific">Cryptococcus floricola</name>
    <dbReference type="NCBI Taxonomy" id="2591691"/>
    <lineage>
        <taxon>Eukaryota</taxon>
        <taxon>Fungi</taxon>
        <taxon>Dikarya</taxon>
        <taxon>Basidiomycota</taxon>
        <taxon>Agaricomycotina</taxon>
        <taxon>Tremellomycetes</taxon>
        <taxon>Tremellales</taxon>
        <taxon>Cryptococcaceae</taxon>
        <taxon>Cryptococcus</taxon>
    </lineage>
</organism>